<comment type="caution">
    <text evidence="7">The sequence shown here is derived from an EMBL/GenBank/DDBJ whole genome shotgun (WGS) entry which is preliminary data.</text>
</comment>
<dbReference type="Proteomes" id="UP000053904">
    <property type="component" value="Unassembled WGS sequence"/>
</dbReference>
<proteinExistence type="predicted"/>
<evidence type="ECO:0000256" key="2">
    <source>
        <dbReference type="ARBA" id="ARBA00022692"/>
    </source>
</evidence>
<evidence type="ECO:0000313" key="7">
    <source>
        <dbReference type="EMBL" id="KUK76500.1"/>
    </source>
</evidence>
<feature type="transmembrane region" description="Helical" evidence="5">
    <location>
        <begin position="238"/>
        <end position="260"/>
    </location>
</feature>
<evidence type="ECO:0000256" key="1">
    <source>
        <dbReference type="ARBA" id="ARBA00004651"/>
    </source>
</evidence>
<protein>
    <submittedName>
        <fullName evidence="7">ABC transporter related protein</fullName>
    </submittedName>
</protein>
<feature type="transmembrane region" description="Helical" evidence="5">
    <location>
        <begin position="57"/>
        <end position="79"/>
    </location>
</feature>
<feature type="transmembrane region" description="Helical" evidence="5">
    <location>
        <begin position="130"/>
        <end position="152"/>
    </location>
</feature>
<reference evidence="8" key="1">
    <citation type="journal article" date="2015" name="MBio">
        <title>Genome-Resolved Metagenomic Analysis Reveals Roles for Candidate Phyla and Other Microbial Community Members in Biogeochemical Transformations in Oil Reservoirs.</title>
        <authorList>
            <person name="Hu P."/>
            <person name="Tom L."/>
            <person name="Singh A."/>
            <person name="Thomas B.C."/>
            <person name="Baker B.J."/>
            <person name="Piceno Y.M."/>
            <person name="Andersen G.L."/>
            <person name="Banfield J.F."/>
        </authorList>
    </citation>
    <scope>NUCLEOTIDE SEQUENCE [LARGE SCALE GENOMIC DNA]</scope>
</reference>
<dbReference type="EMBL" id="LGGO01000143">
    <property type="protein sequence ID" value="KUK76500.1"/>
    <property type="molecule type" value="Genomic_DNA"/>
</dbReference>
<dbReference type="GO" id="GO:0005524">
    <property type="term" value="F:ATP binding"/>
    <property type="evidence" value="ECO:0007669"/>
    <property type="project" value="InterPro"/>
</dbReference>
<sequence>MNPFKNLKKYITTKEYLLLIIAGIIALVLANSVNLLLPTAISRIIDEYVVTESIDTRWYWLMGALLIVGTGFTYLNTYLNTILGEKIGKDLRDRLFTKLLKHNYSFLVENKPSKLLTIINSDTTYIQRTFAQAIGTTLVAIFLLIGSLVLMFSLNSQLALIIIIIAPCIIGILILLLKDKFKLFKKVQQLRDKLNKVIAENIKATMLIKVFVSEKTEIKKFNKVNRKNRELALEINRVFASVVPVVNALSIIGTVIILYFGGREIIYG</sequence>
<dbReference type="PROSITE" id="PS50929">
    <property type="entry name" value="ABC_TM1F"/>
    <property type="match status" value="1"/>
</dbReference>
<dbReference type="PANTHER" id="PTHR43394:SF1">
    <property type="entry name" value="ATP-BINDING CASSETTE SUB-FAMILY B MEMBER 10, MITOCHONDRIAL"/>
    <property type="match status" value="1"/>
</dbReference>
<evidence type="ECO:0000256" key="5">
    <source>
        <dbReference type="SAM" id="Phobius"/>
    </source>
</evidence>
<dbReference type="Pfam" id="PF00664">
    <property type="entry name" value="ABC_membrane"/>
    <property type="match status" value="1"/>
</dbReference>
<gene>
    <name evidence="7" type="ORF">XD93_0882</name>
</gene>
<dbReference type="GO" id="GO:0015421">
    <property type="term" value="F:ABC-type oligopeptide transporter activity"/>
    <property type="evidence" value="ECO:0007669"/>
    <property type="project" value="TreeGrafter"/>
</dbReference>
<evidence type="ECO:0000259" key="6">
    <source>
        <dbReference type="PROSITE" id="PS50929"/>
    </source>
</evidence>
<dbReference type="InterPro" id="IPR039421">
    <property type="entry name" value="Type_1_exporter"/>
</dbReference>
<dbReference type="SUPFAM" id="SSF90123">
    <property type="entry name" value="ABC transporter transmembrane region"/>
    <property type="match status" value="1"/>
</dbReference>
<accession>A0A101HHF6</accession>
<evidence type="ECO:0000256" key="3">
    <source>
        <dbReference type="ARBA" id="ARBA00022989"/>
    </source>
</evidence>
<dbReference type="GO" id="GO:0005886">
    <property type="term" value="C:plasma membrane"/>
    <property type="evidence" value="ECO:0007669"/>
    <property type="project" value="UniProtKB-SubCell"/>
</dbReference>
<evidence type="ECO:0000313" key="8">
    <source>
        <dbReference type="Proteomes" id="UP000053904"/>
    </source>
</evidence>
<dbReference type="AlphaFoldDB" id="A0A101HHF6"/>
<organism evidence="7 8">
    <name type="scientific">candidate division WS6 bacterium 34_10</name>
    <dbReference type="NCBI Taxonomy" id="1641389"/>
    <lineage>
        <taxon>Bacteria</taxon>
        <taxon>Candidatus Dojkabacteria</taxon>
    </lineage>
</organism>
<evidence type="ECO:0000256" key="4">
    <source>
        <dbReference type="ARBA" id="ARBA00023136"/>
    </source>
</evidence>
<keyword evidence="3 5" id="KW-1133">Transmembrane helix</keyword>
<feature type="domain" description="ABC transmembrane type-1" evidence="6">
    <location>
        <begin position="21"/>
        <end position="268"/>
    </location>
</feature>
<dbReference type="InterPro" id="IPR011527">
    <property type="entry name" value="ABC1_TM_dom"/>
</dbReference>
<dbReference type="Gene3D" id="1.20.1560.10">
    <property type="entry name" value="ABC transporter type 1, transmembrane domain"/>
    <property type="match status" value="1"/>
</dbReference>
<name>A0A101HHF6_9BACT</name>
<dbReference type="InterPro" id="IPR036640">
    <property type="entry name" value="ABC1_TM_sf"/>
</dbReference>
<feature type="transmembrane region" description="Helical" evidence="5">
    <location>
        <begin position="16"/>
        <end position="37"/>
    </location>
</feature>
<keyword evidence="2 5" id="KW-0812">Transmembrane</keyword>
<dbReference type="PANTHER" id="PTHR43394">
    <property type="entry name" value="ATP-DEPENDENT PERMEASE MDL1, MITOCHONDRIAL"/>
    <property type="match status" value="1"/>
</dbReference>
<keyword evidence="4 5" id="KW-0472">Membrane</keyword>
<comment type="subcellular location">
    <subcellularLocation>
        <location evidence="1">Cell membrane</location>
        <topology evidence="1">Multi-pass membrane protein</topology>
    </subcellularLocation>
</comment>
<feature type="transmembrane region" description="Helical" evidence="5">
    <location>
        <begin position="158"/>
        <end position="177"/>
    </location>
</feature>
<feature type="non-terminal residue" evidence="7">
    <location>
        <position position="268"/>
    </location>
</feature>